<organism evidence="11 12">
    <name type="scientific">Oceanithermus profundus (strain DSM 14977 / NBRC 100410 / VKM B-2274 / 506)</name>
    <dbReference type="NCBI Taxonomy" id="670487"/>
    <lineage>
        <taxon>Bacteria</taxon>
        <taxon>Thermotogati</taxon>
        <taxon>Deinococcota</taxon>
        <taxon>Deinococci</taxon>
        <taxon>Thermales</taxon>
        <taxon>Thermaceae</taxon>
        <taxon>Oceanithermus</taxon>
    </lineage>
</organism>
<evidence type="ECO:0000313" key="12">
    <source>
        <dbReference type="Proteomes" id="UP000008722"/>
    </source>
</evidence>
<dbReference type="RefSeq" id="WP_013458565.1">
    <property type="nucleotide sequence ID" value="NC_014761.1"/>
</dbReference>
<dbReference type="CDD" id="cd00400">
    <property type="entry name" value="Voltage_gated_ClC"/>
    <property type="match status" value="1"/>
</dbReference>
<dbReference type="PANTHER" id="PTHR43427:SF6">
    <property type="entry name" value="CHLORIDE CHANNEL PROTEIN CLC-E"/>
    <property type="match status" value="1"/>
</dbReference>
<dbReference type="InterPro" id="IPR001807">
    <property type="entry name" value="ClC"/>
</dbReference>
<dbReference type="SUPFAM" id="SSF54631">
    <property type="entry name" value="CBS-domain pair"/>
    <property type="match status" value="1"/>
</dbReference>
<keyword evidence="9" id="KW-0407">Ion channel</keyword>
<keyword evidence="5" id="KW-0406">Ion transport</keyword>
<dbReference type="Pfam" id="PF00654">
    <property type="entry name" value="Voltage_CLC"/>
    <property type="match status" value="1"/>
</dbReference>
<feature type="transmembrane region" description="Helical" evidence="10">
    <location>
        <begin position="315"/>
        <end position="336"/>
    </location>
</feature>
<keyword evidence="12" id="KW-1185">Reference proteome</keyword>
<evidence type="ECO:0000256" key="6">
    <source>
        <dbReference type="ARBA" id="ARBA00023136"/>
    </source>
</evidence>
<evidence type="ECO:0000256" key="5">
    <source>
        <dbReference type="ARBA" id="ARBA00023065"/>
    </source>
</evidence>
<feature type="transmembrane region" description="Helical" evidence="10">
    <location>
        <begin position="376"/>
        <end position="401"/>
    </location>
</feature>
<evidence type="ECO:0000313" key="11">
    <source>
        <dbReference type="EMBL" id="ADR37395.1"/>
    </source>
</evidence>
<keyword evidence="6 10" id="KW-0472">Membrane</keyword>
<dbReference type="GO" id="GO:0005254">
    <property type="term" value="F:chloride channel activity"/>
    <property type="evidence" value="ECO:0007669"/>
    <property type="project" value="UniProtKB-KW"/>
</dbReference>
<sequence precursor="true">MNERSLHPLAMALTSIAIGVVAGLGAVVFRALIALIHNLVFLGRFSTYYDANQHTALSPLGFGVVALVVMAALLVVFLTQNYAPEARGHGVPEVMDAIYYHRGRIRPIVAVVKSLASALSIGSGGSVGREGPIIQIGAAFGSIASAYLRLPLPQRITLIAAGAGGGIAATFNTPVGGVLFALEILLHEVSVRTLVPVALATATATYLGQLFFGPHPSFVIPSFETPYFELANPWVLFAYLGLGLLAGAAAALYIRTIYGFEDFFNRRFRRRPYLRHALGMALVGAIFVLLAQYSGHYYTQGVGYATVQDVLMGRLNGWGFLLLLFVLKLVSTGLTLGSGASGGIFSPGLFMGATLGGAYGLILGQVFPALNISPPAFAVAGMAGVIGGATGAAVTAIVIIFEMTLDYSAVLPMAITVAASYGLRKALLAESIYTMKLERRGHPMPDALQTNFAYMQPVAQIMERRVVRVQADVPVATFLETHRGRLATHWFVAYEGGRPQGYLRPQDALGLALEADPGQPVAAYLARDFVLVGERRRLFNLVPTMRRHGAAAALVLGGTNGGVVGVVSAAELGRLTLDVSELYV</sequence>
<dbReference type="EMBL" id="CP002361">
    <property type="protein sequence ID" value="ADR37395.1"/>
    <property type="molecule type" value="Genomic_DNA"/>
</dbReference>
<dbReference type="InterPro" id="IPR046342">
    <property type="entry name" value="CBS_dom_sf"/>
</dbReference>
<dbReference type="Proteomes" id="UP000008722">
    <property type="component" value="Chromosome"/>
</dbReference>
<evidence type="ECO:0000256" key="7">
    <source>
        <dbReference type="ARBA" id="ARBA00023173"/>
    </source>
</evidence>
<dbReference type="PANTHER" id="PTHR43427">
    <property type="entry name" value="CHLORIDE CHANNEL PROTEIN CLC-E"/>
    <property type="match status" value="1"/>
</dbReference>
<keyword evidence="8" id="KW-0868">Chloride</keyword>
<feature type="transmembrane region" description="Helical" evidence="10">
    <location>
        <begin position="234"/>
        <end position="254"/>
    </location>
</feature>
<dbReference type="InterPro" id="IPR050368">
    <property type="entry name" value="ClC-type_chloride_channel"/>
</dbReference>
<evidence type="ECO:0000256" key="4">
    <source>
        <dbReference type="ARBA" id="ARBA00022989"/>
    </source>
</evidence>
<feature type="transmembrane region" description="Helical" evidence="10">
    <location>
        <begin position="348"/>
        <end position="370"/>
    </location>
</feature>
<protein>
    <submittedName>
        <fullName evidence="11">Cl-channel voltage-gated family protein</fullName>
    </submittedName>
</protein>
<evidence type="ECO:0000256" key="1">
    <source>
        <dbReference type="ARBA" id="ARBA00004141"/>
    </source>
</evidence>
<dbReference type="GO" id="GO:0034707">
    <property type="term" value="C:chloride channel complex"/>
    <property type="evidence" value="ECO:0007669"/>
    <property type="project" value="UniProtKB-KW"/>
</dbReference>
<feature type="transmembrane region" description="Helical" evidence="10">
    <location>
        <begin position="12"/>
        <end position="36"/>
    </location>
</feature>
<dbReference type="KEGG" id="opr:Ocepr_1943"/>
<keyword evidence="2" id="KW-0813">Transport</keyword>
<gene>
    <name evidence="11" type="ordered locus">Ocepr_1943</name>
</gene>
<feature type="transmembrane region" description="Helical" evidence="10">
    <location>
        <begin position="194"/>
        <end position="214"/>
    </location>
</feature>
<dbReference type="eggNOG" id="COG0038">
    <property type="taxonomic scope" value="Bacteria"/>
</dbReference>
<dbReference type="InterPro" id="IPR014743">
    <property type="entry name" value="Cl-channel_core"/>
</dbReference>
<dbReference type="STRING" id="670487.Ocepr_1943"/>
<proteinExistence type="predicted"/>
<comment type="subcellular location">
    <subcellularLocation>
        <location evidence="1">Membrane</location>
        <topology evidence="1">Multi-pass membrane protein</topology>
    </subcellularLocation>
</comment>
<dbReference type="Gene3D" id="3.10.580.10">
    <property type="entry name" value="CBS-domain"/>
    <property type="match status" value="1"/>
</dbReference>
<keyword evidence="7" id="KW-0869">Chloride channel</keyword>
<dbReference type="AlphaFoldDB" id="E4UA18"/>
<name>E4UA18_OCEP5</name>
<evidence type="ECO:0000256" key="8">
    <source>
        <dbReference type="ARBA" id="ARBA00023214"/>
    </source>
</evidence>
<feature type="transmembrane region" description="Helical" evidence="10">
    <location>
        <begin position="56"/>
        <end position="78"/>
    </location>
</feature>
<evidence type="ECO:0000256" key="10">
    <source>
        <dbReference type="SAM" id="Phobius"/>
    </source>
</evidence>
<evidence type="ECO:0000256" key="2">
    <source>
        <dbReference type="ARBA" id="ARBA00022448"/>
    </source>
</evidence>
<dbReference type="PRINTS" id="PR00762">
    <property type="entry name" value="CLCHANNEL"/>
</dbReference>
<reference evidence="11 12" key="2">
    <citation type="journal article" date="2011" name="Stand. Genomic Sci.">
        <title>Complete genome sequence of Oceanithermus profundus type strain (506).</title>
        <authorList>
            <person name="Pati A."/>
            <person name="Zhang X."/>
            <person name="Lapidus A."/>
            <person name="Nolan M."/>
            <person name="Lucas S."/>
            <person name="Del Rio T.G."/>
            <person name="Tice H."/>
            <person name="Cheng J.F."/>
            <person name="Tapia R."/>
            <person name="Han C."/>
            <person name="Goodwin L."/>
            <person name="Pitluck S."/>
            <person name="Liolios K."/>
            <person name="Pagani I."/>
            <person name="Ivanova N."/>
            <person name="Mavromatis K."/>
            <person name="Chen A."/>
            <person name="Palaniappan K."/>
            <person name="Hauser L."/>
            <person name="Jeffries C.D."/>
            <person name="Brambilla E.M."/>
            <person name="Rohl A."/>
            <person name="Mwirichia R."/>
            <person name="Rohde M."/>
            <person name="Tindall B.J."/>
            <person name="Sikorski J."/>
            <person name="Wirth R."/>
            <person name="Goker M."/>
            <person name="Woyke T."/>
            <person name="Detter J.C."/>
            <person name="Bristow J."/>
            <person name="Eisen J.A."/>
            <person name="Markowitz V."/>
            <person name="Hugenholtz P."/>
            <person name="Kyrpides N.C."/>
            <person name="Klenk H.P."/>
            <person name="Land M."/>
        </authorList>
    </citation>
    <scope>NUCLEOTIDE SEQUENCE [LARGE SCALE GENOMIC DNA]</scope>
    <source>
        <strain evidence="12">DSM 14977 / NBRC 100410 / VKM B-2274 / 506</strain>
    </source>
</reference>
<dbReference type="HOGENOM" id="CLU_015263_5_1_0"/>
<keyword evidence="3 10" id="KW-0812">Transmembrane</keyword>
<feature type="transmembrane region" description="Helical" evidence="10">
    <location>
        <begin position="274"/>
        <end position="295"/>
    </location>
</feature>
<dbReference type="OrthoDB" id="9812438at2"/>
<dbReference type="SUPFAM" id="SSF81340">
    <property type="entry name" value="Clc chloride channel"/>
    <property type="match status" value="1"/>
</dbReference>
<accession>E4UA18</accession>
<evidence type="ECO:0000256" key="9">
    <source>
        <dbReference type="ARBA" id="ARBA00023303"/>
    </source>
</evidence>
<keyword evidence="4 10" id="KW-1133">Transmembrane helix</keyword>
<dbReference type="Gene3D" id="1.10.3080.10">
    <property type="entry name" value="Clc chloride channel"/>
    <property type="match status" value="1"/>
</dbReference>
<feature type="transmembrane region" description="Helical" evidence="10">
    <location>
        <begin position="156"/>
        <end position="182"/>
    </location>
</feature>
<reference evidence="12" key="1">
    <citation type="submission" date="2010-11" db="EMBL/GenBank/DDBJ databases">
        <title>The complete sequence of chromosome of Oceanithermus profundus DSM 14977.</title>
        <authorList>
            <consortium name="US DOE Joint Genome Institute (JGI-PGF)"/>
            <person name="Lucas S."/>
            <person name="Copeland A."/>
            <person name="Lapidus A."/>
            <person name="Bruce D."/>
            <person name="Goodwin L."/>
            <person name="Pitluck S."/>
            <person name="Kyrpides N."/>
            <person name="Mavromatis K."/>
            <person name="Pagani I."/>
            <person name="Ivanova N."/>
            <person name="Zhang X."/>
            <person name="Brettin T."/>
            <person name="Detter J.C."/>
            <person name="Tapia R."/>
            <person name="Han C."/>
            <person name="Land M."/>
            <person name="Hauser L."/>
            <person name="Markowitz V."/>
            <person name="Cheng J.-F."/>
            <person name="Hugenholtz P."/>
            <person name="Woyke T."/>
            <person name="Wu D."/>
            <person name="Tindall B."/>
            <person name="Faehnrich R."/>
            <person name="Brambilla E."/>
            <person name="Klenk H.-P."/>
            <person name="Eisen J.A."/>
        </authorList>
    </citation>
    <scope>NUCLEOTIDE SEQUENCE [LARGE SCALE GENOMIC DNA]</scope>
    <source>
        <strain evidence="12">DSM 14977 / NBRC 100410 / VKM B-2274 / 506</strain>
    </source>
</reference>
<evidence type="ECO:0000256" key="3">
    <source>
        <dbReference type="ARBA" id="ARBA00022692"/>
    </source>
</evidence>